<protein>
    <submittedName>
        <fullName evidence="2">Uncharacterized protein</fullName>
    </submittedName>
</protein>
<gene>
    <name evidence="2" type="ORF">DES35_101531</name>
</gene>
<sequence length="130" mass="15028">MWRKFFHILVALAILTPTCIGFSKVVRYYIDFEDYKKSCKNRDNSEISCNGLCRLSEELAAEGNVDDVHPPVLPNVENILPLFIGIFKTSGFVVIEFIKVFSKSFYYLLHFNSHEFVKELIKPPAICYIL</sequence>
<keyword evidence="1" id="KW-0472">Membrane</keyword>
<dbReference type="AlphaFoldDB" id="A0A369AAC4"/>
<dbReference type="RefSeq" id="WP_114365712.1">
    <property type="nucleotide sequence ID" value="NZ_BHZF01000001.1"/>
</dbReference>
<evidence type="ECO:0000313" key="2">
    <source>
        <dbReference type="EMBL" id="RCX05246.1"/>
    </source>
</evidence>
<accession>A0A369AAC4</accession>
<feature type="transmembrane region" description="Helical" evidence="1">
    <location>
        <begin position="79"/>
        <end position="98"/>
    </location>
</feature>
<keyword evidence="3" id="KW-1185">Reference proteome</keyword>
<dbReference type="EMBL" id="QPJS01000001">
    <property type="protein sequence ID" value="RCX05246.1"/>
    <property type="molecule type" value="Genomic_DNA"/>
</dbReference>
<keyword evidence="1" id="KW-0812">Transmembrane</keyword>
<proteinExistence type="predicted"/>
<evidence type="ECO:0000313" key="3">
    <source>
        <dbReference type="Proteomes" id="UP000253517"/>
    </source>
</evidence>
<dbReference type="Proteomes" id="UP000253517">
    <property type="component" value="Unassembled WGS sequence"/>
</dbReference>
<evidence type="ECO:0000256" key="1">
    <source>
        <dbReference type="SAM" id="Phobius"/>
    </source>
</evidence>
<keyword evidence="1" id="KW-1133">Transmembrane helix</keyword>
<reference evidence="2 3" key="1">
    <citation type="submission" date="2018-07" db="EMBL/GenBank/DDBJ databases">
        <title>Genomic Encyclopedia of Type Strains, Phase IV (KMG-IV): sequencing the most valuable type-strain genomes for metagenomic binning, comparative biology and taxonomic classification.</title>
        <authorList>
            <person name="Goeker M."/>
        </authorList>
    </citation>
    <scope>NUCLEOTIDE SEQUENCE [LARGE SCALE GENOMIC DNA]</scope>
    <source>
        <strain evidence="2 3">DSM 21410</strain>
    </source>
</reference>
<organism evidence="2 3">
    <name type="scientific">Schleiferia thermophila</name>
    <dbReference type="NCBI Taxonomy" id="884107"/>
    <lineage>
        <taxon>Bacteria</taxon>
        <taxon>Pseudomonadati</taxon>
        <taxon>Bacteroidota</taxon>
        <taxon>Flavobacteriia</taxon>
        <taxon>Flavobacteriales</taxon>
        <taxon>Schleiferiaceae</taxon>
        <taxon>Schleiferia</taxon>
    </lineage>
</organism>
<comment type="caution">
    <text evidence="2">The sequence shown here is derived from an EMBL/GenBank/DDBJ whole genome shotgun (WGS) entry which is preliminary data.</text>
</comment>
<name>A0A369AAC4_9FLAO</name>